<evidence type="ECO:0000256" key="3">
    <source>
        <dbReference type="ARBA" id="ARBA00013106"/>
    </source>
</evidence>
<comment type="caution">
    <text evidence="8">The sequence shown here is derived from an EMBL/GenBank/DDBJ whole genome shotgun (WGS) entry which is preliminary data.</text>
</comment>
<protein>
    <recommendedName>
        <fullName evidence="3">inositol-phosphate phosphatase</fullName>
        <ecNumber evidence="3">3.1.3.25</ecNumber>
    </recommendedName>
</protein>
<evidence type="ECO:0000256" key="4">
    <source>
        <dbReference type="ARBA" id="ARBA00022723"/>
    </source>
</evidence>
<dbReference type="Proteomes" id="UP000234951">
    <property type="component" value="Unassembled WGS sequence"/>
</dbReference>
<dbReference type="PRINTS" id="PR00377">
    <property type="entry name" value="IMPHPHTASES"/>
</dbReference>
<reference evidence="9 11" key="2">
    <citation type="submission" date="2017-12" db="EMBL/GenBank/DDBJ databases">
        <title>Comparative Functional Genomics of Dry Heat Resistant strains isolated from the Viking Spacecraft.</title>
        <authorList>
            <person name="Seuylemezian A."/>
            <person name="Cooper K."/>
            <person name="Vaishampayan P."/>
        </authorList>
    </citation>
    <scope>NUCLEOTIDE SEQUENCE [LARGE SCALE GENOMIC DNA]</scope>
    <source>
        <strain evidence="9 11">ATCC 29669</strain>
    </source>
</reference>
<dbReference type="GO" id="GO:0007165">
    <property type="term" value="P:signal transduction"/>
    <property type="evidence" value="ECO:0007669"/>
    <property type="project" value="TreeGrafter"/>
</dbReference>
<dbReference type="CDD" id="cd01637">
    <property type="entry name" value="IMPase_like"/>
    <property type="match status" value="1"/>
</dbReference>
<dbReference type="EC" id="3.1.3.25" evidence="3"/>
<dbReference type="PANTHER" id="PTHR20854:SF4">
    <property type="entry name" value="INOSITOL-1-MONOPHOSPHATASE-RELATED"/>
    <property type="match status" value="1"/>
</dbReference>
<feature type="binding site" evidence="7">
    <location>
        <position position="214"/>
    </location>
    <ligand>
        <name>Mg(2+)</name>
        <dbReference type="ChEBI" id="CHEBI:18420"/>
        <label>1</label>
        <note>catalytic</note>
    </ligand>
</feature>
<dbReference type="AlphaFoldDB" id="A0A2N5GNH6"/>
<dbReference type="OrthoDB" id="9772456at2"/>
<dbReference type="Gene3D" id="3.40.190.80">
    <property type="match status" value="1"/>
</dbReference>
<evidence type="ECO:0000313" key="10">
    <source>
        <dbReference type="Proteomes" id="UP000234951"/>
    </source>
</evidence>
<keyword evidence="11" id="KW-1185">Reference proteome</keyword>
<dbReference type="InterPro" id="IPR020550">
    <property type="entry name" value="Inositol_monophosphatase_CS"/>
</dbReference>
<proteinExistence type="predicted"/>
<dbReference type="GO" id="GO:0046872">
    <property type="term" value="F:metal ion binding"/>
    <property type="evidence" value="ECO:0007669"/>
    <property type="project" value="UniProtKB-KW"/>
</dbReference>
<dbReference type="PROSITE" id="PS00630">
    <property type="entry name" value="IMP_2"/>
    <property type="match status" value="1"/>
</dbReference>
<dbReference type="EMBL" id="PGVA01000014">
    <property type="protein sequence ID" value="PLR84062.1"/>
    <property type="molecule type" value="Genomic_DNA"/>
</dbReference>
<dbReference type="Proteomes" id="UP000235114">
    <property type="component" value="Unassembled WGS sequence"/>
</dbReference>
<evidence type="ECO:0000256" key="6">
    <source>
        <dbReference type="ARBA" id="ARBA00022842"/>
    </source>
</evidence>
<dbReference type="PANTHER" id="PTHR20854">
    <property type="entry name" value="INOSITOL MONOPHOSPHATASE"/>
    <property type="match status" value="1"/>
</dbReference>
<dbReference type="PROSITE" id="PS00629">
    <property type="entry name" value="IMP_1"/>
    <property type="match status" value="1"/>
</dbReference>
<comment type="cofactor">
    <cofactor evidence="2 7">
        <name>Mg(2+)</name>
        <dbReference type="ChEBI" id="CHEBI:18420"/>
    </cofactor>
</comment>
<evidence type="ECO:0000256" key="7">
    <source>
        <dbReference type="PIRSR" id="PIRSR600760-2"/>
    </source>
</evidence>
<evidence type="ECO:0000256" key="5">
    <source>
        <dbReference type="ARBA" id="ARBA00022801"/>
    </source>
</evidence>
<dbReference type="GO" id="GO:0046854">
    <property type="term" value="P:phosphatidylinositol phosphate biosynthetic process"/>
    <property type="evidence" value="ECO:0007669"/>
    <property type="project" value="InterPro"/>
</dbReference>
<dbReference type="InterPro" id="IPR000760">
    <property type="entry name" value="Inositol_monophosphatase-like"/>
</dbReference>
<feature type="binding site" evidence="7">
    <location>
        <position position="87"/>
    </location>
    <ligand>
        <name>Mg(2+)</name>
        <dbReference type="ChEBI" id="CHEBI:18420"/>
        <label>1</label>
        <note>catalytic</note>
    </ligand>
</feature>
<evidence type="ECO:0000256" key="1">
    <source>
        <dbReference type="ARBA" id="ARBA00001033"/>
    </source>
</evidence>
<feature type="binding site" evidence="7">
    <location>
        <position position="69"/>
    </location>
    <ligand>
        <name>Mg(2+)</name>
        <dbReference type="ChEBI" id="CHEBI:18420"/>
        <label>1</label>
        <note>catalytic</note>
    </ligand>
</feature>
<keyword evidence="4 7" id="KW-0479">Metal-binding</keyword>
<feature type="binding site" evidence="7">
    <location>
        <position position="90"/>
    </location>
    <ligand>
        <name>Mg(2+)</name>
        <dbReference type="ChEBI" id="CHEBI:18420"/>
        <label>2</label>
    </ligand>
</feature>
<dbReference type="GO" id="GO:0006020">
    <property type="term" value="P:inositol metabolic process"/>
    <property type="evidence" value="ECO:0007669"/>
    <property type="project" value="TreeGrafter"/>
</dbReference>
<dbReference type="FunFam" id="3.40.190.80:FF:000020">
    <property type="entry name" value="Fructose-1,6-bisphosphatase/inositol-1-monophosphatase"/>
    <property type="match status" value="1"/>
</dbReference>
<keyword evidence="5" id="KW-0378">Hydrolase</keyword>
<feature type="binding site" evidence="7">
    <location>
        <position position="89"/>
    </location>
    <ligand>
        <name>Mg(2+)</name>
        <dbReference type="ChEBI" id="CHEBI:18420"/>
        <label>1</label>
        <note>catalytic</note>
    </ligand>
</feature>
<accession>A0A2N5GNH6</accession>
<evidence type="ECO:0000256" key="2">
    <source>
        <dbReference type="ARBA" id="ARBA00001946"/>
    </source>
</evidence>
<dbReference type="RefSeq" id="WP_101576470.1">
    <property type="nucleotide sequence ID" value="NZ_PGVA01000014.1"/>
</dbReference>
<dbReference type="FunFam" id="3.30.540.10:FF:000003">
    <property type="entry name" value="Inositol-1-monophosphatase"/>
    <property type="match status" value="1"/>
</dbReference>
<sequence>MTNWHEVDNNAKTWINEAAERIRASFPKTLDIQTKSNPNDLVTNIDKETEQFFIGKINATYPEHKILGEEGYGDKLNKHAGVVWIIDPIDGTMNFIHQQRNFAISIGIYENGVGVIGLIYDVVHNELYHAVKGKGAYLNDKKIPDLEKVPVSNAIVGISPSWVVENKRFDYKLLSNLVKDIRGTRSYGSAALEMAYVATGRIDAYISLRLAPWDIAGGAVIIKELGGLVTTLTGEELDFLTAGPVFVSKPGLHEQILTNYLQPENL</sequence>
<evidence type="ECO:0000313" key="11">
    <source>
        <dbReference type="Proteomes" id="UP000235114"/>
    </source>
</evidence>
<name>A0A2N5GNH6_9BACI</name>
<dbReference type="EMBL" id="PGVD01000033">
    <property type="protein sequence ID" value="PLR96292.1"/>
    <property type="molecule type" value="Genomic_DNA"/>
</dbReference>
<reference evidence="8 10" key="1">
    <citation type="submission" date="2017-11" db="EMBL/GenBank/DDBJ databases">
        <title>Comparitive Functional Genomics of Dry Heat Resistant strains isolated from the Viking Spacecraft.</title>
        <authorList>
            <person name="Seuylemezian A."/>
            <person name="Cooper K."/>
            <person name="Vaishampayan P."/>
        </authorList>
    </citation>
    <scope>NUCLEOTIDE SEQUENCE [LARGE SCALE GENOMIC DNA]</scope>
    <source>
        <strain evidence="8 10">M4.6</strain>
    </source>
</reference>
<evidence type="ECO:0000313" key="9">
    <source>
        <dbReference type="EMBL" id="PLR96292.1"/>
    </source>
</evidence>
<organism evidence="8 10">
    <name type="scientific">Bacillus canaveralius</name>
    <dbReference type="NCBI Taxonomy" id="1403243"/>
    <lineage>
        <taxon>Bacteria</taxon>
        <taxon>Bacillati</taxon>
        <taxon>Bacillota</taxon>
        <taxon>Bacilli</taxon>
        <taxon>Bacillales</taxon>
        <taxon>Bacillaceae</taxon>
        <taxon>Bacillus</taxon>
    </lineage>
</organism>
<dbReference type="GO" id="GO:0008934">
    <property type="term" value="F:inositol monophosphate 1-phosphatase activity"/>
    <property type="evidence" value="ECO:0007669"/>
    <property type="project" value="TreeGrafter"/>
</dbReference>
<evidence type="ECO:0000313" key="8">
    <source>
        <dbReference type="EMBL" id="PLR84062.1"/>
    </source>
</evidence>
<dbReference type="InterPro" id="IPR020583">
    <property type="entry name" value="Inositol_monoP_metal-BS"/>
</dbReference>
<dbReference type="SUPFAM" id="SSF56655">
    <property type="entry name" value="Carbohydrate phosphatase"/>
    <property type="match status" value="1"/>
</dbReference>
<dbReference type="Pfam" id="PF00459">
    <property type="entry name" value="Inositol_P"/>
    <property type="match status" value="1"/>
</dbReference>
<dbReference type="Gene3D" id="3.30.540.10">
    <property type="entry name" value="Fructose-1,6-Bisphosphatase, subunit A, domain 1"/>
    <property type="match status" value="1"/>
</dbReference>
<keyword evidence="6 7" id="KW-0460">Magnesium</keyword>
<comment type="catalytic activity">
    <reaction evidence="1">
        <text>a myo-inositol phosphate + H2O = myo-inositol + phosphate</text>
        <dbReference type="Rhea" id="RHEA:24056"/>
        <dbReference type="ChEBI" id="CHEBI:15377"/>
        <dbReference type="ChEBI" id="CHEBI:17268"/>
        <dbReference type="ChEBI" id="CHEBI:43474"/>
        <dbReference type="ChEBI" id="CHEBI:84139"/>
        <dbReference type="EC" id="3.1.3.25"/>
    </reaction>
</comment>
<gene>
    <name evidence="8" type="ORF">CU635_07085</name>
    <name evidence="9" type="ORF">CVD25_12920</name>
</gene>